<evidence type="ECO:0000313" key="3">
    <source>
        <dbReference type="EMBL" id="WEW59207.1"/>
    </source>
</evidence>
<dbReference type="EMBL" id="CP120629">
    <property type="protein sequence ID" value="WEW59207.1"/>
    <property type="molecule type" value="Genomic_DNA"/>
</dbReference>
<dbReference type="AlphaFoldDB" id="A0AAF0DIH3"/>
<dbReference type="InterPro" id="IPR000639">
    <property type="entry name" value="Epox_hydrolase-like"/>
</dbReference>
<organism evidence="3 4">
    <name type="scientific">Emydomyces testavorans</name>
    <dbReference type="NCBI Taxonomy" id="2070801"/>
    <lineage>
        <taxon>Eukaryota</taxon>
        <taxon>Fungi</taxon>
        <taxon>Dikarya</taxon>
        <taxon>Ascomycota</taxon>
        <taxon>Pezizomycotina</taxon>
        <taxon>Eurotiomycetes</taxon>
        <taxon>Eurotiomycetidae</taxon>
        <taxon>Onygenales</taxon>
        <taxon>Nannizziopsiaceae</taxon>
        <taxon>Emydomyces</taxon>
    </lineage>
</organism>
<reference evidence="3" key="1">
    <citation type="submission" date="2023-03" db="EMBL/GenBank/DDBJ databases">
        <title>Emydomyces testavorans Genome Sequence.</title>
        <authorList>
            <person name="Hoyer L."/>
        </authorList>
    </citation>
    <scope>NUCLEOTIDE SEQUENCE</scope>
    <source>
        <strain evidence="3">16-2883</strain>
    </source>
</reference>
<dbReference type="SUPFAM" id="SSF53474">
    <property type="entry name" value="alpha/beta-Hydrolases"/>
    <property type="match status" value="1"/>
</dbReference>
<dbReference type="GO" id="GO:0003824">
    <property type="term" value="F:catalytic activity"/>
    <property type="evidence" value="ECO:0007669"/>
    <property type="project" value="InterPro"/>
</dbReference>
<name>A0AAF0DIH3_9EURO</name>
<dbReference type="InterPro" id="IPR029058">
    <property type="entry name" value="AB_hydrolase_fold"/>
</dbReference>
<dbReference type="InterPro" id="IPR000073">
    <property type="entry name" value="AB_hydrolase_1"/>
</dbReference>
<evidence type="ECO:0000256" key="1">
    <source>
        <dbReference type="SAM" id="Phobius"/>
    </source>
</evidence>
<sequence>MTIPQPLQGLVSLPLAVFETIYGYTSEFLLRFTLFRFFLLLLLTPLYMLRLVYSCWPYIKGNYRHLFNAKGRERLAEKAEAFREDETWLAQQQLEGTYSFEERQIFRVQRNGQGWMGDMPWAAEEETGEFTVCNATVRFVFVREAKRGPQGENLPAKPAIVFLHGNPSWSYMWREIIPRLAGLGHRVYAIDWLGHGRSDKVLEEDSITVELHMRTLMAFVDHVKLKNATFVAHDWGGCIALCTIPYLPATACSRLFLLNSFAPPRADEISLHYALLYAIWYLSTAIFNGYLPESAIMRYMVPHMSQHDVDAYSAPYTGLPAAAKSNISRLSHSAPGTPQLVLRQLRTLYAWKVIEGLCGPINFSDLNAQAHLSARDETTRSFWQRKERSRIEEKRERGFKTLVVFGARDPLLKDYKDVLVRMIDSRYAVEWAPEGVWVKDAGHYSMEDKPGEIVELVSRFAADS</sequence>
<accession>A0AAF0DIH3</accession>
<keyword evidence="1" id="KW-0472">Membrane</keyword>
<keyword evidence="4" id="KW-1185">Reference proteome</keyword>
<dbReference type="Pfam" id="PF00561">
    <property type="entry name" value="Abhydrolase_1"/>
    <property type="match status" value="1"/>
</dbReference>
<feature type="transmembrane region" description="Helical" evidence="1">
    <location>
        <begin position="269"/>
        <end position="291"/>
    </location>
</feature>
<keyword evidence="1" id="KW-1133">Transmembrane helix</keyword>
<proteinExistence type="predicted"/>
<dbReference type="Proteomes" id="UP001219355">
    <property type="component" value="Chromosome 3"/>
</dbReference>
<feature type="domain" description="AB hydrolase-1" evidence="2">
    <location>
        <begin position="158"/>
        <end position="260"/>
    </location>
</feature>
<dbReference type="PRINTS" id="PR00412">
    <property type="entry name" value="EPOXHYDRLASE"/>
</dbReference>
<evidence type="ECO:0000259" key="2">
    <source>
        <dbReference type="Pfam" id="PF00561"/>
    </source>
</evidence>
<protein>
    <recommendedName>
        <fullName evidence="2">AB hydrolase-1 domain-containing protein</fullName>
    </recommendedName>
</protein>
<feature type="transmembrane region" description="Helical" evidence="1">
    <location>
        <begin position="235"/>
        <end position="257"/>
    </location>
</feature>
<dbReference type="PANTHER" id="PTHR43689:SF28">
    <property type="entry name" value="HALOALKANE DEHALOGENASE FAMILY PROTEIN (AFU_ORTHOLOGUE AFUA_8G01700)"/>
    <property type="match status" value="1"/>
</dbReference>
<keyword evidence="1" id="KW-0812">Transmembrane</keyword>
<feature type="transmembrane region" description="Helical" evidence="1">
    <location>
        <begin position="33"/>
        <end position="53"/>
    </location>
</feature>
<dbReference type="PANTHER" id="PTHR43689">
    <property type="entry name" value="HYDROLASE"/>
    <property type="match status" value="1"/>
</dbReference>
<gene>
    <name evidence="3" type="ORF">PRK78_004676</name>
</gene>
<dbReference type="Gene3D" id="3.40.50.1820">
    <property type="entry name" value="alpha/beta hydrolase"/>
    <property type="match status" value="1"/>
</dbReference>
<evidence type="ECO:0000313" key="4">
    <source>
        <dbReference type="Proteomes" id="UP001219355"/>
    </source>
</evidence>